<evidence type="ECO:0000256" key="1">
    <source>
        <dbReference type="SAM" id="MobiDB-lite"/>
    </source>
</evidence>
<reference evidence="2 3" key="1">
    <citation type="journal article" date="2019" name="Emerg. Microbes Infect.">
        <title>Comprehensive subspecies identification of 175 nontuberculous mycobacteria species based on 7547 genomic profiles.</title>
        <authorList>
            <person name="Matsumoto Y."/>
            <person name="Kinjo T."/>
            <person name="Motooka D."/>
            <person name="Nabeya D."/>
            <person name="Jung N."/>
            <person name="Uechi K."/>
            <person name="Horii T."/>
            <person name="Iida T."/>
            <person name="Fujita J."/>
            <person name="Nakamura S."/>
        </authorList>
    </citation>
    <scope>NUCLEOTIDE SEQUENCE [LARGE SCALE GENOMIC DNA]</scope>
    <source>
        <strain evidence="2 3">JCM 12375</strain>
    </source>
</reference>
<proteinExistence type="predicted"/>
<dbReference type="Proteomes" id="UP000465622">
    <property type="component" value="Chromosome"/>
</dbReference>
<keyword evidence="3" id="KW-1185">Reference proteome</keyword>
<sequence length="190" mass="20819">MVELGMCKSIAEGGKRCRCADPEKQEKRRAAAAKRQAEYMRKKRAEHAAATAVTDPVDIVDAAPETSPETEHTEAVQRLTDYLTAIREQETAAHAEQVAAAMEAVSSVPNPFTGITVPEPTADPITVDDAYTAHLAREAAEERERAEQEQRDAAPKRRAQVTAPAEQARVEANFREFMEEMRAAQGVTST</sequence>
<evidence type="ECO:0000313" key="2">
    <source>
        <dbReference type="EMBL" id="BBX35960.1"/>
    </source>
</evidence>
<feature type="region of interest" description="Disordered" evidence="1">
    <location>
        <begin position="137"/>
        <end position="167"/>
    </location>
</feature>
<organism evidence="2 3">
    <name type="scientific">Mycolicibacterium mageritense</name>
    <name type="common">Mycobacterium mageritense</name>
    <dbReference type="NCBI Taxonomy" id="53462"/>
    <lineage>
        <taxon>Bacteria</taxon>
        <taxon>Bacillati</taxon>
        <taxon>Actinomycetota</taxon>
        <taxon>Actinomycetes</taxon>
        <taxon>Mycobacteriales</taxon>
        <taxon>Mycobacteriaceae</taxon>
        <taxon>Mycolicibacterium</taxon>
    </lineage>
</organism>
<evidence type="ECO:0000313" key="3">
    <source>
        <dbReference type="Proteomes" id="UP000465622"/>
    </source>
</evidence>
<protein>
    <submittedName>
        <fullName evidence="2">Uncharacterized protein</fullName>
    </submittedName>
</protein>
<feature type="compositionally biased region" description="Basic and acidic residues" evidence="1">
    <location>
        <begin position="137"/>
        <end position="155"/>
    </location>
</feature>
<dbReference type="EMBL" id="AP022567">
    <property type="protein sequence ID" value="BBX35960.1"/>
    <property type="molecule type" value="Genomic_DNA"/>
</dbReference>
<gene>
    <name evidence="2" type="ORF">MMAGJ_52420</name>
</gene>
<feature type="region of interest" description="Disordered" evidence="1">
    <location>
        <begin position="38"/>
        <end position="59"/>
    </location>
</feature>
<name>A0ABM7HZA8_MYCME</name>
<accession>A0ABM7HZA8</accession>